<dbReference type="EMBL" id="MK552327">
    <property type="protein sequence ID" value="QBJ02536.1"/>
    <property type="molecule type" value="Genomic_DNA"/>
</dbReference>
<organism evidence="1 2">
    <name type="scientific">Pseudomonas phage Psa21</name>
    <dbReference type="NCBI Taxonomy" id="2530023"/>
    <lineage>
        <taxon>Viruses</taxon>
        <taxon>Duplodnaviria</taxon>
        <taxon>Heunggongvirae</taxon>
        <taxon>Uroviricota</taxon>
        <taxon>Caudoviricetes</taxon>
        <taxon>Chimalliviridae</taxon>
        <taxon>Tepukevirus</taxon>
        <taxon>Tepukevirus Psa21</taxon>
    </lineage>
</organism>
<proteinExistence type="predicted"/>
<accession>A0A481W4A9</accession>
<evidence type="ECO:0000313" key="1">
    <source>
        <dbReference type="EMBL" id="QBJ02536.1"/>
    </source>
</evidence>
<protein>
    <submittedName>
        <fullName evidence="1">Uncharacterized protein</fullName>
    </submittedName>
</protein>
<dbReference type="Proteomes" id="UP000294134">
    <property type="component" value="Segment"/>
</dbReference>
<reference evidence="1 2" key="1">
    <citation type="submission" date="2019-02" db="EMBL/GenBank/DDBJ databases">
        <authorList>
            <person name="Frampton R.A."/>
            <person name="Wojtus J.K."/>
            <person name="Fineran P.C."/>
            <person name="Hendrickson H.L."/>
        </authorList>
    </citation>
    <scope>NUCLEOTIDE SEQUENCE [LARGE SCALE GENOMIC DNA]</scope>
</reference>
<keyword evidence="2" id="KW-1185">Reference proteome</keyword>
<evidence type="ECO:0000313" key="2">
    <source>
        <dbReference type="Proteomes" id="UP000294134"/>
    </source>
</evidence>
<gene>
    <name evidence="1" type="ORF">PSA21_6</name>
</gene>
<name>A0A481W4A9_9CAUD</name>
<sequence length="85" mass="9826">MWEGYMLYHSASYDLETTERVRPVGSYIVGHVGKTGLVHFSKVPHRHASKRQGKEEALRLVEEHKKNFGLFRCIELFKSPVPEAE</sequence>